<keyword evidence="2" id="KW-0479">Metal-binding</keyword>
<keyword evidence="9" id="KW-1185">Reference proteome</keyword>
<keyword evidence="5" id="KW-0539">Nucleus</keyword>
<dbReference type="AlphaFoldDB" id="A0AAD8M3V9"/>
<reference evidence="8" key="2">
    <citation type="submission" date="2023-05" db="EMBL/GenBank/DDBJ databases">
        <authorList>
            <person name="Schelkunov M.I."/>
        </authorList>
    </citation>
    <scope>NUCLEOTIDE SEQUENCE</scope>
    <source>
        <strain evidence="8">Hsosn_3</strain>
        <tissue evidence="8">Leaf</tissue>
    </source>
</reference>
<dbReference type="PANTHER" id="PTHR46481:SF10">
    <property type="entry name" value="ZINC FINGER BED DOMAIN-CONTAINING PROTEIN 39"/>
    <property type="match status" value="1"/>
</dbReference>
<keyword evidence="3" id="KW-0863">Zinc-finger</keyword>
<feature type="compositionally biased region" description="Basic residues" evidence="6">
    <location>
        <begin position="45"/>
        <end position="55"/>
    </location>
</feature>
<dbReference type="SUPFAM" id="SSF53098">
    <property type="entry name" value="Ribonuclease H-like"/>
    <property type="match status" value="1"/>
</dbReference>
<dbReference type="InterPro" id="IPR012337">
    <property type="entry name" value="RNaseH-like_sf"/>
</dbReference>
<evidence type="ECO:0000313" key="8">
    <source>
        <dbReference type="EMBL" id="KAK1358547.1"/>
    </source>
</evidence>
<dbReference type="SMART" id="SM00614">
    <property type="entry name" value="ZnF_BED"/>
    <property type="match status" value="1"/>
</dbReference>
<feature type="compositionally biased region" description="Acidic residues" evidence="6">
    <location>
        <begin position="15"/>
        <end position="29"/>
    </location>
</feature>
<reference evidence="8" key="1">
    <citation type="submission" date="2023-02" db="EMBL/GenBank/DDBJ databases">
        <title>Genome of toxic invasive species Heracleum sosnowskyi carries increased number of genes despite the absence of recent whole-genome duplications.</title>
        <authorList>
            <person name="Schelkunov M."/>
            <person name="Shtratnikova V."/>
            <person name="Makarenko M."/>
            <person name="Klepikova A."/>
            <person name="Omelchenko D."/>
            <person name="Novikova G."/>
            <person name="Obukhova E."/>
            <person name="Bogdanov V."/>
            <person name="Penin A."/>
            <person name="Logacheva M."/>
        </authorList>
    </citation>
    <scope>NUCLEOTIDE SEQUENCE</scope>
    <source>
        <strain evidence="8">Hsosn_3</strain>
        <tissue evidence="8">Leaf</tissue>
    </source>
</reference>
<evidence type="ECO:0000256" key="5">
    <source>
        <dbReference type="ARBA" id="ARBA00023242"/>
    </source>
</evidence>
<comment type="caution">
    <text evidence="8">The sequence shown here is derived from an EMBL/GenBank/DDBJ whole genome shotgun (WGS) entry which is preliminary data.</text>
</comment>
<sequence length="505" mass="56576">MILSSNVIAKLYESLSEDEGDMHDEDQEEPSNPTDTTTAASVKPGNKRKGTRHKRSKAWNTFDELPIGEDKVVNVRCSKCGYTCIYNSSNGTGNMLKHQKVCLNTGDIRQMILSTTQGSVKVRDISFDPKIFRDLITNAVVRHNLPLSFVEYEGIRDAFLYANPKATLMLYGEYNEQYPSLVETLKQIFNVYKNRIPTYSVVCEPEPGTSLQMEGSDVTKEFDALDMELNPTLEKTELDRYLEEKRLNRITDIDILEYWNSNQFRFPNLALMARDILSIPISTVASESAFSTGGRILDQYRSCLAHAVVESLICTRDWRFNEKEVLPNYTLEKLTQDIIKFSITDDPGPGPSTGPIVEVGRHFSKEKKRKVPAWLPNSATNSDFGSIYSAQSEHFIFSKMNRPGLPGQSSLGFKDIRGMSMPLSSNIIKIKFNHNRYPRLFEVILADSGAGGGPARVARSGWKPDSGLAERAEAQLGSRGAGRVLARVARRVPRPGSSHTERVEA</sequence>
<evidence type="ECO:0000256" key="3">
    <source>
        <dbReference type="ARBA" id="ARBA00022771"/>
    </source>
</evidence>
<evidence type="ECO:0000259" key="7">
    <source>
        <dbReference type="Pfam" id="PF05699"/>
    </source>
</evidence>
<proteinExistence type="predicted"/>
<dbReference type="GO" id="GO:0046983">
    <property type="term" value="F:protein dimerization activity"/>
    <property type="evidence" value="ECO:0007669"/>
    <property type="project" value="InterPro"/>
</dbReference>
<dbReference type="EMBL" id="JAUIZM010000011">
    <property type="protein sequence ID" value="KAK1358547.1"/>
    <property type="molecule type" value="Genomic_DNA"/>
</dbReference>
<name>A0AAD8M3V9_9APIA</name>
<dbReference type="PANTHER" id="PTHR46481">
    <property type="entry name" value="ZINC FINGER BED DOMAIN-CONTAINING PROTEIN 4"/>
    <property type="match status" value="1"/>
</dbReference>
<evidence type="ECO:0000256" key="4">
    <source>
        <dbReference type="ARBA" id="ARBA00022833"/>
    </source>
</evidence>
<dbReference type="InterPro" id="IPR008906">
    <property type="entry name" value="HATC_C_dom"/>
</dbReference>
<feature type="domain" description="HAT C-terminal dimerisation" evidence="7">
    <location>
        <begin position="237"/>
        <end position="318"/>
    </location>
</feature>
<protein>
    <recommendedName>
        <fullName evidence="7">HAT C-terminal dimerisation domain-containing protein</fullName>
    </recommendedName>
</protein>
<feature type="compositionally biased region" description="Polar residues" evidence="6">
    <location>
        <begin position="30"/>
        <end position="40"/>
    </location>
</feature>
<evidence type="ECO:0000256" key="2">
    <source>
        <dbReference type="ARBA" id="ARBA00022723"/>
    </source>
</evidence>
<accession>A0AAD8M3V9</accession>
<comment type="subcellular location">
    <subcellularLocation>
        <location evidence="1">Nucleus</location>
    </subcellularLocation>
</comment>
<feature type="region of interest" description="Disordered" evidence="6">
    <location>
        <begin position="14"/>
        <end position="55"/>
    </location>
</feature>
<evidence type="ECO:0000313" key="9">
    <source>
        <dbReference type="Proteomes" id="UP001237642"/>
    </source>
</evidence>
<evidence type="ECO:0000256" key="6">
    <source>
        <dbReference type="SAM" id="MobiDB-lite"/>
    </source>
</evidence>
<dbReference type="Pfam" id="PF05699">
    <property type="entry name" value="Dimer_Tnp_hAT"/>
    <property type="match status" value="1"/>
</dbReference>
<dbReference type="Proteomes" id="UP001237642">
    <property type="component" value="Unassembled WGS sequence"/>
</dbReference>
<organism evidence="8 9">
    <name type="scientific">Heracleum sosnowskyi</name>
    <dbReference type="NCBI Taxonomy" id="360622"/>
    <lineage>
        <taxon>Eukaryota</taxon>
        <taxon>Viridiplantae</taxon>
        <taxon>Streptophyta</taxon>
        <taxon>Embryophyta</taxon>
        <taxon>Tracheophyta</taxon>
        <taxon>Spermatophyta</taxon>
        <taxon>Magnoliopsida</taxon>
        <taxon>eudicotyledons</taxon>
        <taxon>Gunneridae</taxon>
        <taxon>Pentapetalae</taxon>
        <taxon>asterids</taxon>
        <taxon>campanulids</taxon>
        <taxon>Apiales</taxon>
        <taxon>Apiaceae</taxon>
        <taxon>Apioideae</taxon>
        <taxon>apioid superclade</taxon>
        <taxon>Tordylieae</taxon>
        <taxon>Tordyliinae</taxon>
        <taxon>Heracleum</taxon>
    </lineage>
</organism>
<keyword evidence="4" id="KW-0862">Zinc</keyword>
<evidence type="ECO:0000256" key="1">
    <source>
        <dbReference type="ARBA" id="ARBA00004123"/>
    </source>
</evidence>
<dbReference type="InterPro" id="IPR052035">
    <property type="entry name" value="ZnF_BED_domain_contain"/>
</dbReference>
<gene>
    <name evidence="8" type="ORF">POM88_051803</name>
</gene>